<dbReference type="PROSITE" id="PS50110">
    <property type="entry name" value="RESPONSE_REGULATORY"/>
    <property type="match status" value="1"/>
</dbReference>
<dbReference type="InterPro" id="IPR005467">
    <property type="entry name" value="His_kinase_dom"/>
</dbReference>
<feature type="transmembrane region" description="Helical" evidence="7">
    <location>
        <begin position="161"/>
        <end position="179"/>
    </location>
</feature>
<dbReference type="eggNOG" id="COG2204">
    <property type="taxonomic scope" value="Bacteria"/>
</dbReference>
<dbReference type="eggNOG" id="COG2205">
    <property type="taxonomic scope" value="Bacteria"/>
</dbReference>
<reference evidence="10 11" key="1">
    <citation type="journal article" date="2013" name="Genome Announc.">
        <title>Complete genome sequence of Simiduia agarivorans SA1(T), a marine bacterium able to degrade a variety of polysaccharides.</title>
        <authorList>
            <person name="Lin S.Y."/>
            <person name="Shieh W.Y."/>
            <person name="Chen J.S."/>
            <person name="Tang S.L."/>
        </authorList>
    </citation>
    <scope>NUCLEOTIDE SEQUENCE [LARGE SCALE GENOMIC DNA]</scope>
    <source>
        <strain evidence="11">DSM 21679 / JCM 13881 / BCRC 17597 / SA1</strain>
    </source>
</reference>
<dbReference type="Pfam" id="PF00072">
    <property type="entry name" value="Response_reg"/>
    <property type="match status" value="1"/>
</dbReference>
<dbReference type="GO" id="GO:0000155">
    <property type="term" value="F:phosphorelay sensor kinase activity"/>
    <property type="evidence" value="ECO:0007669"/>
    <property type="project" value="InterPro"/>
</dbReference>
<gene>
    <name evidence="10" type="ordered locus">M5M_15825</name>
</gene>
<dbReference type="KEGG" id="saga:M5M_15825"/>
<evidence type="ECO:0000256" key="2">
    <source>
        <dbReference type="ARBA" id="ARBA00012438"/>
    </source>
</evidence>
<dbReference type="PANTHER" id="PTHR43047:SF9">
    <property type="entry name" value="HISTIDINE KINASE"/>
    <property type="match status" value="1"/>
</dbReference>
<evidence type="ECO:0000313" key="10">
    <source>
        <dbReference type="EMBL" id="AFV00298.1"/>
    </source>
</evidence>
<dbReference type="RefSeq" id="WP_015048450.1">
    <property type="nucleotide sequence ID" value="NC_018868.3"/>
</dbReference>
<dbReference type="Proteomes" id="UP000000466">
    <property type="component" value="Chromosome"/>
</dbReference>
<evidence type="ECO:0000256" key="5">
    <source>
        <dbReference type="ARBA" id="ARBA00022777"/>
    </source>
</evidence>
<evidence type="ECO:0000259" key="8">
    <source>
        <dbReference type="PROSITE" id="PS50109"/>
    </source>
</evidence>
<evidence type="ECO:0000313" key="11">
    <source>
        <dbReference type="Proteomes" id="UP000000466"/>
    </source>
</evidence>
<protein>
    <recommendedName>
        <fullName evidence="2">histidine kinase</fullName>
        <ecNumber evidence="2">2.7.13.3</ecNumber>
    </recommendedName>
</protein>
<evidence type="ECO:0000259" key="9">
    <source>
        <dbReference type="PROSITE" id="PS50110"/>
    </source>
</evidence>
<keyword evidence="11" id="KW-1185">Reference proteome</keyword>
<feature type="transmembrane region" description="Helical" evidence="7">
    <location>
        <begin position="109"/>
        <end position="129"/>
    </location>
</feature>
<feature type="transmembrane region" description="Helical" evidence="7">
    <location>
        <begin position="21"/>
        <end position="38"/>
    </location>
</feature>
<comment type="catalytic activity">
    <reaction evidence="1">
        <text>ATP + protein L-histidine = ADP + protein N-phospho-L-histidine.</text>
        <dbReference type="EC" id="2.7.13.3"/>
    </reaction>
</comment>
<keyword evidence="7" id="KW-0812">Transmembrane</keyword>
<dbReference type="OrthoDB" id="9764438at2"/>
<dbReference type="CDD" id="cd00156">
    <property type="entry name" value="REC"/>
    <property type="match status" value="1"/>
</dbReference>
<evidence type="ECO:0000256" key="6">
    <source>
        <dbReference type="PROSITE-ProRule" id="PRU00169"/>
    </source>
</evidence>
<dbReference type="InterPro" id="IPR004358">
    <property type="entry name" value="Sig_transdc_His_kin-like_C"/>
</dbReference>
<dbReference type="PRINTS" id="PR00344">
    <property type="entry name" value="BCTRLSENSOR"/>
</dbReference>
<dbReference type="SMART" id="SM00448">
    <property type="entry name" value="REC"/>
    <property type="match status" value="1"/>
</dbReference>
<dbReference type="EMBL" id="CP003746">
    <property type="protein sequence ID" value="AFV00298.1"/>
    <property type="molecule type" value="Genomic_DNA"/>
</dbReference>
<feature type="transmembrane region" description="Helical" evidence="7">
    <location>
        <begin position="44"/>
        <end position="67"/>
    </location>
</feature>
<dbReference type="SMART" id="SM00387">
    <property type="entry name" value="HATPase_c"/>
    <property type="match status" value="1"/>
</dbReference>
<keyword evidence="7" id="KW-1133">Transmembrane helix</keyword>
<dbReference type="EC" id="2.7.13.3" evidence="2"/>
<dbReference type="Pfam" id="PF02518">
    <property type="entry name" value="HATPase_c"/>
    <property type="match status" value="1"/>
</dbReference>
<dbReference type="InterPro" id="IPR036890">
    <property type="entry name" value="HATPase_C_sf"/>
</dbReference>
<dbReference type="Gene3D" id="1.10.287.130">
    <property type="match status" value="1"/>
</dbReference>
<accession>K4L293</accession>
<dbReference type="Pfam" id="PF00512">
    <property type="entry name" value="HisKA"/>
    <property type="match status" value="1"/>
</dbReference>
<feature type="transmembrane region" description="Helical" evidence="7">
    <location>
        <begin position="79"/>
        <end position="103"/>
    </location>
</feature>
<dbReference type="InterPro" id="IPR003661">
    <property type="entry name" value="HisK_dim/P_dom"/>
</dbReference>
<feature type="modified residue" description="4-aspartylphosphate" evidence="6">
    <location>
        <position position="507"/>
    </location>
</feature>
<dbReference type="InterPro" id="IPR011006">
    <property type="entry name" value="CheY-like_superfamily"/>
</dbReference>
<evidence type="ECO:0000256" key="4">
    <source>
        <dbReference type="ARBA" id="ARBA00022679"/>
    </source>
</evidence>
<name>K4L293_SIMAS</name>
<dbReference type="STRING" id="1117647.M5M_15825"/>
<evidence type="ECO:0000256" key="3">
    <source>
        <dbReference type="ARBA" id="ARBA00022553"/>
    </source>
</evidence>
<keyword evidence="4" id="KW-0808">Transferase</keyword>
<keyword evidence="5 10" id="KW-0418">Kinase</keyword>
<dbReference type="HOGENOM" id="CLU_000445_114_75_6"/>
<dbReference type="GO" id="GO:0005886">
    <property type="term" value="C:plasma membrane"/>
    <property type="evidence" value="ECO:0007669"/>
    <property type="project" value="TreeGrafter"/>
</dbReference>
<dbReference type="PANTHER" id="PTHR43047">
    <property type="entry name" value="TWO-COMPONENT HISTIDINE PROTEIN KINASE"/>
    <property type="match status" value="1"/>
</dbReference>
<feature type="domain" description="Response regulatory" evidence="9">
    <location>
        <begin position="458"/>
        <end position="572"/>
    </location>
</feature>
<keyword evidence="7" id="KW-0472">Membrane</keyword>
<dbReference type="AlphaFoldDB" id="K4L293"/>
<dbReference type="PROSITE" id="PS50109">
    <property type="entry name" value="HIS_KIN"/>
    <property type="match status" value="1"/>
</dbReference>
<organism evidence="10 11">
    <name type="scientific">Simiduia agarivorans (strain DSM 21679 / JCM 13881 / BCRC 17597 / SA1)</name>
    <dbReference type="NCBI Taxonomy" id="1117647"/>
    <lineage>
        <taxon>Bacteria</taxon>
        <taxon>Pseudomonadati</taxon>
        <taxon>Pseudomonadota</taxon>
        <taxon>Gammaproteobacteria</taxon>
        <taxon>Cellvibrionales</taxon>
        <taxon>Cellvibrionaceae</taxon>
        <taxon>Simiduia</taxon>
    </lineage>
</organism>
<dbReference type="Gene3D" id="3.40.50.2300">
    <property type="match status" value="1"/>
</dbReference>
<dbReference type="SUPFAM" id="SSF55874">
    <property type="entry name" value="ATPase domain of HSP90 chaperone/DNA topoisomerase II/histidine kinase"/>
    <property type="match status" value="1"/>
</dbReference>
<dbReference type="GO" id="GO:0009927">
    <property type="term" value="F:histidine phosphotransfer kinase activity"/>
    <property type="evidence" value="ECO:0007669"/>
    <property type="project" value="TreeGrafter"/>
</dbReference>
<dbReference type="SUPFAM" id="SSF52172">
    <property type="entry name" value="CheY-like"/>
    <property type="match status" value="1"/>
</dbReference>
<evidence type="ECO:0000256" key="1">
    <source>
        <dbReference type="ARBA" id="ARBA00000085"/>
    </source>
</evidence>
<dbReference type="SMART" id="SM00388">
    <property type="entry name" value="HisKA"/>
    <property type="match status" value="1"/>
</dbReference>
<proteinExistence type="predicted"/>
<dbReference type="SUPFAM" id="SSF47384">
    <property type="entry name" value="Homodimeric domain of signal transducing histidine kinase"/>
    <property type="match status" value="1"/>
</dbReference>
<dbReference type="CDD" id="cd00082">
    <property type="entry name" value="HisKA"/>
    <property type="match status" value="1"/>
</dbReference>
<dbReference type="Gene3D" id="3.30.565.10">
    <property type="entry name" value="Histidine kinase-like ATPase, C-terminal domain"/>
    <property type="match status" value="1"/>
</dbReference>
<dbReference type="InterPro" id="IPR036097">
    <property type="entry name" value="HisK_dim/P_sf"/>
</dbReference>
<feature type="transmembrane region" description="Helical" evidence="7">
    <location>
        <begin position="136"/>
        <end position="155"/>
    </location>
</feature>
<dbReference type="InterPro" id="IPR003594">
    <property type="entry name" value="HATPase_dom"/>
</dbReference>
<sequence length="582" mass="64198">MATRNTLDGELLQLLANQSGISIYPMSLALGAVAYFASDNLPTWVWISWLLVSLGALQFRSYLVRILPDLVRYSERRRLQWVMACTCINGIVHALPLVLIDTFSSLERAIVTMLLIGASAISVTTTAGYRPIALSYSVPALGTAAMTWLVCAWIHPDSRAPAITIAGMLMLYFPMLLYVSGNSFRVFARSFRERVAQTAVNTQLQLILEQAETASSAKTRFLASASHDLRQPIHALTLFCAALARKKLDSDAAEIVQHMDAALSGLASQLDSLLDISKLDAGVVDINRQTFNLLDMAERLQVEFSPAAEQKGLSIWLDCYLDVYVDTDPGLFERILRNLLSNAIKYTEQGRILISINAEDDQATVSIVDTGRGIPRNEQRRVFEEFYQLENPERDRRKGLGLGLAIVKRLVKLLDLRFSLYSVPDDGTRISLCLPISQNAPSQHVSRARPITDWSDMRILVVDDEMEVRLGMQALLQTLGATVDLADSTQEALTLALANKPSVLLADWRLRSDDNGIDTIRTLRGIYPTLPALLISGDTAPDRLREANAAGITLLHKPVAANQLEEAVAAACNLQKQLIPAE</sequence>
<keyword evidence="3 6" id="KW-0597">Phosphoprotein</keyword>
<evidence type="ECO:0000256" key="7">
    <source>
        <dbReference type="SAM" id="Phobius"/>
    </source>
</evidence>
<feature type="domain" description="Histidine kinase" evidence="8">
    <location>
        <begin position="224"/>
        <end position="438"/>
    </location>
</feature>
<dbReference type="InterPro" id="IPR001789">
    <property type="entry name" value="Sig_transdc_resp-reg_receiver"/>
</dbReference>